<evidence type="ECO:0000256" key="7">
    <source>
        <dbReference type="ARBA" id="ARBA00022843"/>
    </source>
</evidence>
<evidence type="ECO:0000256" key="9">
    <source>
        <dbReference type="ARBA" id="ARBA00023125"/>
    </source>
</evidence>
<dbReference type="InterPro" id="IPR050527">
    <property type="entry name" value="Snail/Krueppel_Znf"/>
</dbReference>
<evidence type="ECO:0000256" key="10">
    <source>
        <dbReference type="ARBA" id="ARBA00023163"/>
    </source>
</evidence>
<dbReference type="Ensembl" id="ENSMALT00000017815.1">
    <property type="protein sequence ID" value="ENSMALP00000017474.1"/>
    <property type="gene ID" value="ENSMALG00000012190.1"/>
</dbReference>
<evidence type="ECO:0000256" key="2">
    <source>
        <dbReference type="ARBA" id="ARBA00004123"/>
    </source>
</evidence>
<organism evidence="15 16">
    <name type="scientific">Monopterus albus</name>
    <name type="common">Swamp eel</name>
    <dbReference type="NCBI Taxonomy" id="43700"/>
    <lineage>
        <taxon>Eukaryota</taxon>
        <taxon>Metazoa</taxon>
        <taxon>Chordata</taxon>
        <taxon>Craniata</taxon>
        <taxon>Vertebrata</taxon>
        <taxon>Euteleostomi</taxon>
        <taxon>Actinopterygii</taxon>
        <taxon>Neopterygii</taxon>
        <taxon>Teleostei</taxon>
        <taxon>Neoteleostei</taxon>
        <taxon>Acanthomorphata</taxon>
        <taxon>Anabantaria</taxon>
        <taxon>Synbranchiformes</taxon>
        <taxon>Synbranchidae</taxon>
        <taxon>Monopterus</taxon>
    </lineage>
</organism>
<keyword evidence="10" id="KW-0804">Transcription</keyword>
<evidence type="ECO:0000313" key="16">
    <source>
        <dbReference type="Proteomes" id="UP000261600"/>
    </source>
</evidence>
<keyword evidence="16" id="KW-1185">Reference proteome</keyword>
<feature type="compositionally biased region" description="Basic residues" evidence="13">
    <location>
        <begin position="280"/>
        <end position="292"/>
    </location>
</feature>
<reference evidence="15" key="2">
    <citation type="submission" date="2025-09" db="UniProtKB">
        <authorList>
            <consortium name="Ensembl"/>
        </authorList>
    </citation>
    <scope>IDENTIFICATION</scope>
</reference>
<feature type="domain" description="BED-type" evidence="14">
    <location>
        <begin position="497"/>
        <end position="559"/>
    </location>
</feature>
<dbReference type="InterPro" id="IPR057618">
    <property type="entry name" value="Znf_POGZ/Z280C-D-like"/>
</dbReference>
<reference evidence="15" key="1">
    <citation type="submission" date="2025-08" db="UniProtKB">
        <authorList>
            <consortium name="Ensembl"/>
        </authorList>
    </citation>
    <scope>IDENTIFICATION</scope>
</reference>
<dbReference type="PANTHER" id="PTHR24388:SF45">
    <property type="entry name" value="POGO TRANSPOSABLE ELEMENT DERIVED WITH ZNF DOMAIN"/>
    <property type="match status" value="1"/>
</dbReference>
<evidence type="ECO:0000259" key="14">
    <source>
        <dbReference type="PROSITE" id="PS50808"/>
    </source>
</evidence>
<feature type="compositionally biased region" description="Pro residues" evidence="13">
    <location>
        <begin position="160"/>
        <end position="171"/>
    </location>
</feature>
<keyword evidence="9" id="KW-0238">DNA-binding</keyword>
<dbReference type="GO" id="GO:0000981">
    <property type="term" value="F:DNA-binding transcription factor activity, RNA polymerase II-specific"/>
    <property type="evidence" value="ECO:0007669"/>
    <property type="project" value="TreeGrafter"/>
</dbReference>
<keyword evidence="11" id="KW-0539">Nucleus</keyword>
<accession>A0A3Q3JE85</accession>
<evidence type="ECO:0000256" key="6">
    <source>
        <dbReference type="ARBA" id="ARBA00022833"/>
    </source>
</evidence>
<comment type="subcellular location">
    <subcellularLocation>
        <location evidence="2">Nucleus</location>
    </subcellularLocation>
</comment>
<evidence type="ECO:0000256" key="5">
    <source>
        <dbReference type="ARBA" id="ARBA00022771"/>
    </source>
</evidence>
<dbReference type="InterPro" id="IPR013087">
    <property type="entry name" value="Znf_C2H2_type"/>
</dbReference>
<evidence type="ECO:0000256" key="13">
    <source>
        <dbReference type="SAM" id="MobiDB-lite"/>
    </source>
</evidence>
<keyword evidence="7" id="KW-0832">Ubl conjugation</keyword>
<evidence type="ECO:0000256" key="11">
    <source>
        <dbReference type="ARBA" id="ARBA00023242"/>
    </source>
</evidence>
<feature type="region of interest" description="Disordered" evidence="13">
    <location>
        <begin position="280"/>
        <end position="355"/>
    </location>
</feature>
<dbReference type="PROSITE" id="PS00028">
    <property type="entry name" value="ZINC_FINGER_C2H2_1"/>
    <property type="match status" value="3"/>
</dbReference>
<feature type="region of interest" description="Disordered" evidence="13">
    <location>
        <begin position="153"/>
        <end position="174"/>
    </location>
</feature>
<feature type="region of interest" description="Disordered" evidence="13">
    <location>
        <begin position="203"/>
        <end position="231"/>
    </location>
</feature>
<sequence>MMEVESAASGAADLLMECEEEEQVLWSQTPQRGKDDEEEDDEFKQGLEAAVHPLQETDSPPVRIIPIPVQPVSSRSPPTLTGTVKPSGASLGFMVNGQLVRLLPGGRGAELKLRSYPGGSASGFTTVQVPMTLIVHNSTGTHHINMTASLTAAATSNTPPSTPAAAPPHPAPEAERTPIITGVVSGEAAQKVLSDHSVNFKSGPHLVGLKTPTRASPLTEAPSNSSSRPVACPKLLRKGELGPVSPPDCLVCMSQYKLITELRGFMCLCSPVIAQSLRNLKRKSRYHRRSRDKNKTSKSSRDPQTSSKVTKTRPVPPARTHRPSDDFLSDQFISPTPPPTISIQHQNQSGPPPEPFHGKLVILVEDFYYGLAPGRKSIKPSVPDRRFTGPYRCIHCPRTLHNNIKLMCHMQQHVLTMSEQDRENSLSSCPQCFRHFPSPFKLQCHLETVHSLYESTATCKICELNFGSEPAFLWHMKSTHKPGEMPYVCQVCDFRSSFYSDVWSHFQEAHAETKYLLCRYCLRVLRSNTCYQQHFARHQKKHVFGCDKCRLHFLYAKERIEHNVLHHRTHIRPPQLTGLRPGTKVTVRTYSVAGGSENEGRQKKTVAPCKVVDVEPPPPTQEAPKRKPVESLGPLLAQLSQDSEVVCVSRPSQRCIECLSSVQDFRSHFPSRVRCSLCRFITCCSTSYANHMINNHATCRKNPQYQAIFQSHPRLSQRLKCVSCTFSTSSGDVMATHVSERPQHECIMLTPSEPSVAGAQPTLSCDSLPPPGAPGGGAFIPIHLLPSGQAQAQLSVKPLTSLSPLSSPPAMTIKILGPHPQPEQPAASPLSLPQLSAVLSALCHGLSQASRWQRTSPLVIRSWIEQQERGLSDRKWCWRTDKMAEWVFYQREQQLVVSEDVLLQTASRALGEGSQQLDWYSWTVDFMLRHELSLHSSNQQRCRSRLPRTIRETSQTFICSLCSKIQSKALPLTCVGSLDELSIFINVEMFNTQNPAAFQLFGSSEDRPLFDVVLSSLSDGTFLPPLLFFRGALLQVPEGFPGNILLEARQEGFSEEERLQIWITKVWIPHVAVCQRLSLLIADVHRGHLTDAFRSSLSSVSTDVVFIPSGCSCRLQPFDVCVMPVLRDFLQARWTQLVSQGGLDGLGLDQLALTLACWLSEVSSTLNSEKDFLCRSFSMVCNLKQLEDRREAARMITALTEALIQPLETPEQLEVLMVMEEGKQEEVEQEDKEEDSVKSPTALCLVFDSDSDQESFHGFQDTEMDI</sequence>
<keyword evidence="6" id="KW-0862">Zinc</keyword>
<name>A0A3Q3JE85_MONAL</name>
<protein>
    <recommendedName>
        <fullName evidence="14">BED-type domain-containing protein</fullName>
    </recommendedName>
</protein>
<dbReference type="Pfam" id="PF25414">
    <property type="entry name" value="zf-C2H2_Z280C_D"/>
    <property type="match status" value="1"/>
</dbReference>
<comment type="function">
    <text evidence="1">May function as a transcription factor.</text>
</comment>
<keyword evidence="5 12" id="KW-0863">Zinc-finger</keyword>
<dbReference type="PROSITE" id="PS50808">
    <property type="entry name" value="ZF_BED"/>
    <property type="match status" value="1"/>
</dbReference>
<feature type="compositionally biased region" description="Polar residues" evidence="13">
    <location>
        <begin position="213"/>
        <end position="228"/>
    </location>
</feature>
<keyword evidence="8" id="KW-0805">Transcription regulation</keyword>
<dbReference type="AlphaFoldDB" id="A0A3Q3JE85"/>
<feature type="region of interest" description="Disordered" evidence="13">
    <location>
        <begin position="1"/>
        <end position="43"/>
    </location>
</feature>
<dbReference type="GO" id="GO:0005634">
    <property type="term" value="C:nucleus"/>
    <property type="evidence" value="ECO:0007669"/>
    <property type="project" value="UniProtKB-SubCell"/>
</dbReference>
<dbReference type="Pfam" id="PF25429">
    <property type="entry name" value="zf-POGZ"/>
    <property type="match status" value="1"/>
</dbReference>
<dbReference type="SMART" id="SM00355">
    <property type="entry name" value="ZnF_C2H2"/>
    <property type="match status" value="8"/>
</dbReference>
<proteinExistence type="predicted"/>
<dbReference type="FunFam" id="3.30.160.60:FF:000298">
    <property type="entry name" value="zinc finger protein 280D isoform X1"/>
    <property type="match status" value="1"/>
</dbReference>
<dbReference type="InterPro" id="IPR003656">
    <property type="entry name" value="Znf_BED"/>
</dbReference>
<evidence type="ECO:0000313" key="15">
    <source>
        <dbReference type="Ensembl" id="ENSMALP00000017474.1"/>
    </source>
</evidence>
<evidence type="ECO:0000256" key="1">
    <source>
        <dbReference type="ARBA" id="ARBA00003729"/>
    </source>
</evidence>
<dbReference type="Proteomes" id="UP000261600">
    <property type="component" value="Unplaced"/>
</dbReference>
<evidence type="ECO:0000256" key="3">
    <source>
        <dbReference type="ARBA" id="ARBA00022723"/>
    </source>
</evidence>
<dbReference type="InterPro" id="IPR059074">
    <property type="entry name" value="zf-C2H2_Z280C_D"/>
</dbReference>
<keyword evidence="4" id="KW-0677">Repeat</keyword>
<dbReference type="InterPro" id="IPR004875">
    <property type="entry name" value="DDE_SF_endonuclease_dom"/>
</dbReference>
<keyword evidence="3" id="KW-0479">Metal-binding</keyword>
<dbReference type="PANTHER" id="PTHR24388">
    <property type="entry name" value="ZINC FINGER PROTEIN"/>
    <property type="match status" value="1"/>
</dbReference>
<evidence type="ECO:0000256" key="12">
    <source>
        <dbReference type="PROSITE-ProRule" id="PRU00027"/>
    </source>
</evidence>
<evidence type="ECO:0000256" key="4">
    <source>
        <dbReference type="ARBA" id="ARBA00022737"/>
    </source>
</evidence>
<dbReference type="Pfam" id="PF03184">
    <property type="entry name" value="DDE_1"/>
    <property type="match status" value="1"/>
</dbReference>
<dbReference type="GO" id="GO:0008270">
    <property type="term" value="F:zinc ion binding"/>
    <property type="evidence" value="ECO:0007669"/>
    <property type="project" value="UniProtKB-KW"/>
</dbReference>
<dbReference type="STRING" id="43700.ENSMALP00000017474"/>
<evidence type="ECO:0000256" key="8">
    <source>
        <dbReference type="ARBA" id="ARBA00023015"/>
    </source>
</evidence>
<dbReference type="Gene3D" id="3.30.160.60">
    <property type="entry name" value="Classic Zinc Finger"/>
    <property type="match status" value="1"/>
</dbReference>
<dbReference type="GO" id="GO:0000978">
    <property type="term" value="F:RNA polymerase II cis-regulatory region sequence-specific DNA binding"/>
    <property type="evidence" value="ECO:0007669"/>
    <property type="project" value="TreeGrafter"/>
</dbReference>